<protein>
    <submittedName>
        <fullName evidence="4">NAD(P)-binding protein</fullName>
    </submittedName>
</protein>
<dbReference type="CDD" id="cd05251">
    <property type="entry name" value="NmrA_like_SDR_a"/>
    <property type="match status" value="1"/>
</dbReference>
<dbReference type="EMBL" id="KV423970">
    <property type="protein sequence ID" value="KZT56928.1"/>
    <property type="molecule type" value="Genomic_DNA"/>
</dbReference>
<evidence type="ECO:0000256" key="2">
    <source>
        <dbReference type="ARBA" id="ARBA00022857"/>
    </source>
</evidence>
<name>A0A165FLT8_9BASI</name>
<keyword evidence="2" id="KW-0521">NADP</keyword>
<dbReference type="InterPro" id="IPR051164">
    <property type="entry name" value="NmrA-like_oxidored"/>
</dbReference>
<proteinExistence type="inferred from homology"/>
<dbReference type="PANTHER" id="PTHR42748:SF7">
    <property type="entry name" value="NMRA LIKE REDOX SENSOR 1-RELATED"/>
    <property type="match status" value="1"/>
</dbReference>
<dbReference type="InterPro" id="IPR036291">
    <property type="entry name" value="NAD(P)-bd_dom_sf"/>
</dbReference>
<dbReference type="Proteomes" id="UP000076842">
    <property type="component" value="Unassembled WGS sequence"/>
</dbReference>
<dbReference type="OrthoDB" id="9997102at2759"/>
<organism evidence="4 5">
    <name type="scientific">Calocera cornea HHB12733</name>
    <dbReference type="NCBI Taxonomy" id="1353952"/>
    <lineage>
        <taxon>Eukaryota</taxon>
        <taxon>Fungi</taxon>
        <taxon>Dikarya</taxon>
        <taxon>Basidiomycota</taxon>
        <taxon>Agaricomycotina</taxon>
        <taxon>Dacrymycetes</taxon>
        <taxon>Dacrymycetales</taxon>
        <taxon>Dacrymycetaceae</taxon>
        <taxon>Calocera</taxon>
    </lineage>
</organism>
<dbReference type="Gene3D" id="3.40.50.720">
    <property type="entry name" value="NAD(P)-binding Rossmann-like Domain"/>
    <property type="match status" value="1"/>
</dbReference>
<gene>
    <name evidence="4" type="ORF">CALCODRAFT_483560</name>
</gene>
<dbReference type="SUPFAM" id="SSF51735">
    <property type="entry name" value="NAD(P)-binding Rossmann-fold domains"/>
    <property type="match status" value="1"/>
</dbReference>
<evidence type="ECO:0000313" key="5">
    <source>
        <dbReference type="Proteomes" id="UP000076842"/>
    </source>
</evidence>
<reference evidence="4 5" key="1">
    <citation type="journal article" date="2016" name="Mol. Biol. Evol.">
        <title>Comparative Genomics of Early-Diverging Mushroom-Forming Fungi Provides Insights into the Origins of Lignocellulose Decay Capabilities.</title>
        <authorList>
            <person name="Nagy L.G."/>
            <person name="Riley R."/>
            <person name="Tritt A."/>
            <person name="Adam C."/>
            <person name="Daum C."/>
            <person name="Floudas D."/>
            <person name="Sun H."/>
            <person name="Yadav J.S."/>
            <person name="Pangilinan J."/>
            <person name="Larsson K.H."/>
            <person name="Matsuura K."/>
            <person name="Barry K."/>
            <person name="Labutti K."/>
            <person name="Kuo R."/>
            <person name="Ohm R.A."/>
            <person name="Bhattacharya S.S."/>
            <person name="Shirouzu T."/>
            <person name="Yoshinaga Y."/>
            <person name="Martin F.M."/>
            <person name="Grigoriev I.V."/>
            <person name="Hibbett D.S."/>
        </authorList>
    </citation>
    <scope>NUCLEOTIDE SEQUENCE [LARGE SCALE GENOMIC DNA]</scope>
    <source>
        <strain evidence="4 5">HHB12733</strain>
    </source>
</reference>
<evidence type="ECO:0000256" key="1">
    <source>
        <dbReference type="ARBA" id="ARBA00006328"/>
    </source>
</evidence>
<dbReference type="Gene3D" id="3.90.25.10">
    <property type="entry name" value="UDP-galactose 4-epimerase, domain 1"/>
    <property type="match status" value="1"/>
</dbReference>
<comment type="similarity">
    <text evidence="1">Belongs to the NmrA-type oxidoreductase family.</text>
</comment>
<accession>A0A165FLT8</accession>
<feature type="domain" description="NmrA-like" evidence="3">
    <location>
        <begin position="10"/>
        <end position="270"/>
    </location>
</feature>
<dbReference type="PANTHER" id="PTHR42748">
    <property type="entry name" value="NITROGEN METABOLITE REPRESSION PROTEIN NMRA FAMILY MEMBER"/>
    <property type="match status" value="1"/>
</dbReference>
<evidence type="ECO:0000313" key="4">
    <source>
        <dbReference type="EMBL" id="KZT56928.1"/>
    </source>
</evidence>
<dbReference type="AlphaFoldDB" id="A0A165FLT8"/>
<dbReference type="InParanoid" id="A0A165FLT8"/>
<dbReference type="Pfam" id="PF05368">
    <property type="entry name" value="NmrA"/>
    <property type="match status" value="1"/>
</dbReference>
<evidence type="ECO:0000259" key="3">
    <source>
        <dbReference type="Pfam" id="PF05368"/>
    </source>
</evidence>
<keyword evidence="5" id="KW-1185">Reference proteome</keyword>
<dbReference type="STRING" id="1353952.A0A165FLT8"/>
<sequence>MAMNVNTNAKPTVLVTGATGLQGGAVVTELLKGDKLHVRALARNPASPSAQALKARGVDLVRGDLYDAASLRSALEGCDRAFLVTQFEGPKGTAGEVESGKLFVDCAKAAGVKQLVFSSVGNADTHTGVPHFESKRRIEEHLLASGLEGWTILRPVVYMDNLPSQPGVQRAVALRAFTHLLAGKSLKLVAVEDIGWFAARALEEPGEWKGKELTLAGDDLTVERMRDAWARAQGSRPVVAPVPGSLLNIVLPGYYAKMFKFFREKGYDADIPTLREMHPGILTFEQWVRAQSQPAKP</sequence>
<dbReference type="InterPro" id="IPR008030">
    <property type="entry name" value="NmrA-like"/>
</dbReference>